<gene>
    <name evidence="2" type="ORF">HJ568_17030</name>
</gene>
<proteinExistence type="predicted"/>
<feature type="chain" id="PRO_5046168234" description="Transporter" evidence="1">
    <location>
        <begin position="20"/>
        <end position="299"/>
    </location>
</feature>
<dbReference type="RefSeq" id="WP_102443346.1">
    <property type="nucleotide sequence ID" value="NZ_JABBXC010000047.1"/>
</dbReference>
<evidence type="ECO:0000256" key="1">
    <source>
        <dbReference type="SAM" id="SignalP"/>
    </source>
</evidence>
<accession>A0ABX1UE19</accession>
<evidence type="ECO:0008006" key="4">
    <source>
        <dbReference type="Google" id="ProtNLM"/>
    </source>
</evidence>
<comment type="caution">
    <text evidence="2">The sequence shown here is derived from an EMBL/GenBank/DDBJ whole genome shotgun (WGS) entry which is preliminary data.</text>
</comment>
<feature type="signal peptide" evidence="1">
    <location>
        <begin position="1"/>
        <end position="19"/>
    </location>
</feature>
<protein>
    <recommendedName>
        <fullName evidence="4">Transporter</fullName>
    </recommendedName>
</protein>
<dbReference type="EMBL" id="JABCJR010000044">
    <property type="protein sequence ID" value="NMR71644.1"/>
    <property type="molecule type" value="Genomic_DNA"/>
</dbReference>
<keyword evidence="1" id="KW-0732">Signal</keyword>
<evidence type="ECO:0000313" key="3">
    <source>
        <dbReference type="Proteomes" id="UP000590068"/>
    </source>
</evidence>
<keyword evidence="3" id="KW-1185">Reference proteome</keyword>
<reference evidence="2 3" key="1">
    <citation type="submission" date="2020-04" db="EMBL/GenBank/DDBJ databases">
        <title>WGS-Seq of Vibrio isolated by the O'Toole Lab.</title>
        <authorList>
            <person name="Mckone K.P."/>
            <person name="Whitaker R."/>
            <person name="Sevigney J.L."/>
            <person name="Herring J.B."/>
            <person name="O'Toole G."/>
        </authorList>
    </citation>
    <scope>NUCLEOTIDE SEQUENCE [LARGE SCALE GENOMIC DNA]</scope>
    <source>
        <strain evidence="2 3">BS_02</strain>
    </source>
</reference>
<name>A0ABX1UE19_9VIBR</name>
<evidence type="ECO:0000313" key="2">
    <source>
        <dbReference type="EMBL" id="NMR71644.1"/>
    </source>
</evidence>
<dbReference type="Proteomes" id="UP000590068">
    <property type="component" value="Unassembled WGS sequence"/>
</dbReference>
<organism evidence="2 3">
    <name type="scientific">Vibrio breoganii</name>
    <dbReference type="NCBI Taxonomy" id="553239"/>
    <lineage>
        <taxon>Bacteria</taxon>
        <taxon>Pseudomonadati</taxon>
        <taxon>Pseudomonadota</taxon>
        <taxon>Gammaproteobacteria</taxon>
        <taxon>Vibrionales</taxon>
        <taxon>Vibrionaceae</taxon>
        <taxon>Vibrio</taxon>
    </lineage>
</organism>
<sequence>MKKILIASIIGLATFSSMADQYGAPELTANQPGVNAASNAAVYAGKGLLGAFTYGNYSIKGVDTNGTDVPTDLSLEVLLGTLHYNTDWDLFGGKYSFGATLVSGGLYPGSSEHDMNGKLLSVSQSPWLTPVKINWQLGEDWHVAANYTLRFGLKSGNTNTDKTYDVHQLGAQTTWNINQEWQANFASNIEYRTKDLRPGKDMKPGTIGYFESSLQRRFDNGMNLGGYAYHVRHLSNDKGTNDAGEILGRSRSELTGVGVEWAMPLKAIGAGLNVRIFTEPYRRNHMHGVRAFVSVAKKF</sequence>